<sequence>MSLSIPIASTPINYNIIVQDDFMPDDYCDWLINEMTDVSSYFPWYWGEVLPQKDGEYEGVDIVCAPNRNWQFSHVFWRYGQENSEQCPLIQPLITQLNPDVLFRVKGNIHPWEETQTLHGFHTDESSPGLTSIYYVNDNNGKTTFRTVTDDGQFNYTEVESKKNRLVTFDNRIMHSGSNHTDAPYRIVIALNYFTHSIFNRDNQ</sequence>
<dbReference type="GO" id="GO:0004519">
    <property type="term" value="F:endonuclease activity"/>
    <property type="evidence" value="ECO:0007669"/>
    <property type="project" value="UniProtKB-KW"/>
</dbReference>
<gene>
    <name evidence="1" type="ORF">Syn7803US105_73</name>
</gene>
<organism evidence="1 2">
    <name type="scientific">Synechococcus phage ACG-2014g</name>
    <dbReference type="NCBI Taxonomy" id="1493512"/>
    <lineage>
        <taxon>Viruses</taxon>
        <taxon>Duplodnaviria</taxon>
        <taxon>Heunggongvirae</taxon>
        <taxon>Uroviricota</taxon>
        <taxon>Caudoviricetes</taxon>
        <taxon>Pantevenvirales</taxon>
        <taxon>Kyanoviridae</taxon>
        <taxon>Macariavirus</taxon>
        <taxon>Macariavirus tuscon14g</taxon>
    </lineage>
</organism>
<keyword evidence="1" id="KW-0378">Hydrolase</keyword>
<dbReference type="KEGG" id="vg:24171703"/>
<evidence type="ECO:0000313" key="1">
    <source>
        <dbReference type="EMBL" id="AIX24417.1"/>
    </source>
</evidence>
<reference evidence="1 2" key="1">
    <citation type="submission" date="2013-12" db="EMBL/GenBank/DDBJ databases">
        <title>Ecological redundancy of diverse viral populations within a natural community.</title>
        <authorList>
            <person name="Gregory A.C."/>
            <person name="LaButti K."/>
            <person name="Copeland A."/>
            <person name="Woyke T."/>
            <person name="Sullivan M.B."/>
        </authorList>
    </citation>
    <scope>NUCLEOTIDE SEQUENCE [LARGE SCALE GENOMIC DNA]</scope>
    <source>
        <strain evidence="1">Syn7803US105</strain>
    </source>
</reference>
<dbReference type="SUPFAM" id="SSF51197">
    <property type="entry name" value="Clavaminate synthase-like"/>
    <property type="match status" value="1"/>
</dbReference>
<dbReference type="RefSeq" id="YP_009133633.1">
    <property type="nucleotide sequence ID" value="NC_026924.1"/>
</dbReference>
<evidence type="ECO:0000313" key="2">
    <source>
        <dbReference type="Proteomes" id="UP000033010"/>
    </source>
</evidence>
<dbReference type="OrthoDB" id="20920at10239"/>
<proteinExistence type="predicted"/>
<accession>A0A0E3FB28</accession>
<keyword evidence="1" id="KW-0540">Nuclease</keyword>
<name>A0A0E3FB28_9CAUD</name>
<keyword evidence="2" id="KW-1185">Reference proteome</keyword>
<protein>
    <submittedName>
        <fullName evidence="1">DNA endonuclease V</fullName>
    </submittedName>
</protein>
<keyword evidence="1" id="KW-0255">Endonuclease</keyword>
<dbReference type="EMBL" id="KJ019071">
    <property type="protein sequence ID" value="AIX24417.1"/>
    <property type="molecule type" value="Genomic_DNA"/>
</dbReference>
<dbReference type="Proteomes" id="UP000033010">
    <property type="component" value="Segment"/>
</dbReference>
<dbReference type="GeneID" id="24171703"/>
<dbReference type="Gene3D" id="2.60.120.620">
    <property type="entry name" value="q2cbj1_9rhob like domain"/>
    <property type="match status" value="1"/>
</dbReference>